<keyword evidence="6 7" id="KW-0472">Membrane</keyword>
<dbReference type="InterPro" id="IPR011642">
    <property type="entry name" value="Gate_dom"/>
</dbReference>
<evidence type="ECO:0000313" key="12">
    <source>
        <dbReference type="Proteomes" id="UP000077355"/>
    </source>
</evidence>
<comment type="subcellular location">
    <subcellularLocation>
        <location evidence="1">Cell membrane</location>
        <topology evidence="1">Multi-pass membrane protein</topology>
    </subcellularLocation>
</comment>
<dbReference type="GO" id="GO:0015293">
    <property type="term" value="F:symporter activity"/>
    <property type="evidence" value="ECO:0007669"/>
    <property type="project" value="TreeGrafter"/>
</dbReference>
<protein>
    <submittedName>
        <fullName evidence="11">Nucleoside permease</fullName>
    </submittedName>
</protein>
<feature type="domain" description="Concentrative nucleoside transporter C-terminal" evidence="9">
    <location>
        <begin position="194"/>
        <end position="395"/>
    </location>
</feature>
<dbReference type="InterPro" id="IPR002668">
    <property type="entry name" value="CNT_N_dom"/>
</dbReference>
<evidence type="ECO:0000313" key="11">
    <source>
        <dbReference type="EMBL" id="OAB47426.1"/>
    </source>
</evidence>
<feature type="transmembrane region" description="Helical" evidence="7">
    <location>
        <begin position="250"/>
        <end position="272"/>
    </location>
</feature>
<accession>A0A168Q645</accession>
<evidence type="ECO:0000259" key="9">
    <source>
        <dbReference type="Pfam" id="PF07662"/>
    </source>
</evidence>
<organism evidence="11 12">
    <name type="scientific">Paenibacillus antarcticus</name>
    <dbReference type="NCBI Taxonomy" id="253703"/>
    <lineage>
        <taxon>Bacteria</taxon>
        <taxon>Bacillati</taxon>
        <taxon>Bacillota</taxon>
        <taxon>Bacilli</taxon>
        <taxon>Bacillales</taxon>
        <taxon>Paenibacillaceae</taxon>
        <taxon>Paenibacillus</taxon>
    </lineage>
</organism>
<keyword evidence="5 7" id="KW-1133">Transmembrane helix</keyword>
<dbReference type="RefSeq" id="WP_068647888.1">
    <property type="nucleotide sequence ID" value="NZ_CP043611.1"/>
</dbReference>
<dbReference type="Pfam" id="PF07670">
    <property type="entry name" value="Gate"/>
    <property type="match status" value="1"/>
</dbReference>
<feature type="transmembrane region" description="Helical" evidence="7">
    <location>
        <begin position="6"/>
        <end position="22"/>
    </location>
</feature>
<evidence type="ECO:0000256" key="5">
    <source>
        <dbReference type="ARBA" id="ARBA00022989"/>
    </source>
</evidence>
<dbReference type="GO" id="GO:0005337">
    <property type="term" value="F:nucleoside transmembrane transporter activity"/>
    <property type="evidence" value="ECO:0007669"/>
    <property type="project" value="InterPro"/>
</dbReference>
<comment type="caution">
    <text evidence="11">The sequence shown here is derived from an EMBL/GenBank/DDBJ whole genome shotgun (WGS) entry which is preliminary data.</text>
</comment>
<evidence type="ECO:0000259" key="8">
    <source>
        <dbReference type="Pfam" id="PF01773"/>
    </source>
</evidence>
<dbReference type="Pfam" id="PF07662">
    <property type="entry name" value="Nucleos_tra2_C"/>
    <property type="match status" value="1"/>
</dbReference>
<dbReference type="InterPro" id="IPR011657">
    <property type="entry name" value="CNT_C_dom"/>
</dbReference>
<dbReference type="PANTHER" id="PTHR10590">
    <property type="entry name" value="SODIUM/NUCLEOSIDE COTRANSPORTER"/>
    <property type="match status" value="1"/>
</dbReference>
<dbReference type="PANTHER" id="PTHR10590:SF19">
    <property type="entry name" value="PURINE NUCLEOSIDE TRANSPORT PROTEIN NUPG"/>
    <property type="match status" value="1"/>
</dbReference>
<dbReference type="OrthoDB" id="9766455at2"/>
<keyword evidence="3" id="KW-1003">Cell membrane</keyword>
<feature type="transmembrane region" description="Helical" evidence="7">
    <location>
        <begin position="95"/>
        <end position="126"/>
    </location>
</feature>
<feature type="transmembrane region" description="Helical" evidence="7">
    <location>
        <begin position="194"/>
        <end position="213"/>
    </location>
</feature>
<evidence type="ECO:0000256" key="2">
    <source>
        <dbReference type="ARBA" id="ARBA00009033"/>
    </source>
</evidence>
<feature type="transmembrane region" description="Helical" evidence="7">
    <location>
        <begin position="376"/>
        <end position="398"/>
    </location>
</feature>
<keyword evidence="4 7" id="KW-0812">Transmembrane</keyword>
<sequence length="399" mass="44160">MYFMINVLGIIILLGGSYLLSFNKKQVAVKPIMILLVLQLVTTWFMLSTNIGANVITWISDFFLWLINSSMSGVNFVFGEFAPLDGSTYTFFMNVLMPIIFVVVFFDILTYFGILPVLINAIGWVFSKITKTPRFESFYAIQVMFLGNNEALAVTRDQLNKMDNKRLLTVAMISMSCVSAGMLGGYLQLLDAKYVLTAIPLNAIGALIITSLINPYHVTKEEDIVYSPTKSEKGNFFDMISKSMMTGGKLALIIAVMLIGFVSLITATNTFLGLFNDHLTLENIFGVVFSPVSFLMGVDFTQIFTVGQLMGVKIVLNEFVAMTNLSEILSSLNPHTEAVTTTFLVSFCNFTTIGIILGSMQALFGDEKSKFIAKYTWLLLVSGLLVSTLTAMVVGLFVW</sequence>
<dbReference type="InterPro" id="IPR008276">
    <property type="entry name" value="C_nuclsd_transpt"/>
</dbReference>
<keyword evidence="12" id="KW-1185">Reference proteome</keyword>
<dbReference type="Proteomes" id="UP000077355">
    <property type="component" value="Unassembled WGS sequence"/>
</dbReference>
<evidence type="ECO:0000259" key="10">
    <source>
        <dbReference type="Pfam" id="PF07670"/>
    </source>
</evidence>
<evidence type="ECO:0000256" key="1">
    <source>
        <dbReference type="ARBA" id="ARBA00004651"/>
    </source>
</evidence>
<gene>
    <name evidence="11" type="ORF">PBAT_06965</name>
</gene>
<feature type="domain" description="Concentrative nucleoside transporter N-terminal" evidence="8">
    <location>
        <begin position="8"/>
        <end position="80"/>
    </location>
</feature>
<feature type="transmembrane region" description="Helical" evidence="7">
    <location>
        <begin position="62"/>
        <end position="83"/>
    </location>
</feature>
<feature type="transmembrane region" description="Helical" evidence="7">
    <location>
        <begin position="167"/>
        <end position="188"/>
    </location>
</feature>
<feature type="transmembrane region" description="Helical" evidence="7">
    <location>
        <begin position="344"/>
        <end position="364"/>
    </location>
</feature>
<name>A0A168Q645_9BACL</name>
<reference evidence="11 12" key="1">
    <citation type="submission" date="2016-03" db="EMBL/GenBank/DDBJ databases">
        <title>Draft genome sequence of Paenibacillus antarcticus CECT 5836.</title>
        <authorList>
            <person name="Shin S.-K."/>
            <person name="Yi H."/>
        </authorList>
    </citation>
    <scope>NUCLEOTIDE SEQUENCE [LARGE SCALE GENOMIC DNA]</scope>
    <source>
        <strain evidence="11 12">CECT 5836</strain>
    </source>
</reference>
<feature type="transmembrane region" description="Helical" evidence="7">
    <location>
        <begin position="34"/>
        <end position="56"/>
    </location>
</feature>
<dbReference type="Pfam" id="PF01773">
    <property type="entry name" value="Nucleos_tra2_N"/>
    <property type="match status" value="1"/>
</dbReference>
<feature type="transmembrane region" description="Helical" evidence="7">
    <location>
        <begin position="284"/>
        <end position="307"/>
    </location>
</feature>
<evidence type="ECO:0000256" key="4">
    <source>
        <dbReference type="ARBA" id="ARBA00022692"/>
    </source>
</evidence>
<evidence type="ECO:0000256" key="3">
    <source>
        <dbReference type="ARBA" id="ARBA00022475"/>
    </source>
</evidence>
<feature type="domain" description="Nucleoside transporter/FeoB GTPase Gate" evidence="10">
    <location>
        <begin position="93"/>
        <end position="192"/>
    </location>
</feature>
<proteinExistence type="inferred from homology"/>
<dbReference type="GO" id="GO:0005886">
    <property type="term" value="C:plasma membrane"/>
    <property type="evidence" value="ECO:0007669"/>
    <property type="project" value="UniProtKB-SubCell"/>
</dbReference>
<dbReference type="EMBL" id="LVJI01000007">
    <property type="protein sequence ID" value="OAB47426.1"/>
    <property type="molecule type" value="Genomic_DNA"/>
</dbReference>
<evidence type="ECO:0000256" key="6">
    <source>
        <dbReference type="ARBA" id="ARBA00023136"/>
    </source>
</evidence>
<comment type="similarity">
    <text evidence="2">Belongs to the concentrative nucleoside transporter (CNT) (TC 2.A.41) family.</text>
</comment>
<evidence type="ECO:0000256" key="7">
    <source>
        <dbReference type="SAM" id="Phobius"/>
    </source>
</evidence>
<dbReference type="AlphaFoldDB" id="A0A168Q645"/>